<keyword evidence="1 5" id="KW-0436">Ligase</keyword>
<keyword evidence="9" id="KW-1185">Reference proteome</keyword>
<dbReference type="InterPro" id="IPR003694">
    <property type="entry name" value="NAD_synthase"/>
</dbReference>
<evidence type="ECO:0000256" key="1">
    <source>
        <dbReference type="ARBA" id="ARBA00022598"/>
    </source>
</evidence>
<sequence length="513" mass="56324">MRFTLVLHQPAPESGAFEKNAKKIVESLRAARRRRPETPVVLFAPRAALEGLEGLRALECDFVRMARDAALKALHEEARLLKALVYMTVEGDRGPIAMVLGRNDGPTELRAFERRTGFEIDCLASTFPSVSVLTQDSPMLLWEPFEIREPFCSNVSESVGLQSGTARISPSLGGCETSHACAGGSFVDFGGTRFTARRYEPDALAFDCAAEDGRLLEVGAPERLLETPARSLSLPQDERLAALIAAIRDYVSAVRAEGVVLGISGGIDSALVAAAAVEALGAARVRAQLLASRFTSQESRELARTLAERLGLELAERSIEVMHEAARRDYADDLGDMVDGEITDQNIQARLRSLRLMAIANKENRILLCTANKSEAAMGYGTLYGDLSGGFSPIVDLWKSEVRALCRAFNAWKGSECIPEAIIEREPTAELRFDQKDSDSLPPYDEIERVMRAALGTDFEPADFTEAELSIVRAAARFAFKRRQCSIGLRLSSQTLGDFDERFGINRTIEMRR</sequence>
<evidence type="ECO:0000313" key="9">
    <source>
        <dbReference type="Proteomes" id="UP000715095"/>
    </source>
</evidence>
<evidence type="ECO:0000313" key="8">
    <source>
        <dbReference type="EMBL" id="MBM6704082.1"/>
    </source>
</evidence>
<evidence type="ECO:0000256" key="3">
    <source>
        <dbReference type="ARBA" id="ARBA00022840"/>
    </source>
</evidence>
<evidence type="ECO:0000256" key="5">
    <source>
        <dbReference type="PIRNR" id="PIRNR006630"/>
    </source>
</evidence>
<dbReference type="PANTHER" id="PTHR23090:SF9">
    <property type="entry name" value="GLUTAMINE-DEPENDENT NAD(+) SYNTHETASE"/>
    <property type="match status" value="1"/>
</dbReference>
<dbReference type="PIRSF" id="PIRSF006630">
    <property type="entry name" value="NADS_GAT"/>
    <property type="match status" value="1"/>
</dbReference>
<dbReference type="Proteomes" id="UP000715095">
    <property type="component" value="Unassembled WGS sequence"/>
</dbReference>
<accession>A0ABS2DSG3</accession>
<gene>
    <name evidence="8" type="primary">nadE</name>
    <name evidence="8" type="ORF">H6A60_06230</name>
</gene>
<evidence type="ECO:0000256" key="2">
    <source>
        <dbReference type="ARBA" id="ARBA00022741"/>
    </source>
</evidence>
<proteinExistence type="inferred from homology"/>
<protein>
    <recommendedName>
        <fullName evidence="5">Glutamine-dependent NAD(+) synthetase</fullName>
        <ecNumber evidence="5">6.3.5.1</ecNumber>
    </recommendedName>
    <alternativeName>
        <fullName evidence="5">NAD(+) synthase [glutamine-hydrolyzing]</fullName>
    </alternativeName>
</protein>
<keyword evidence="2 5" id="KW-0547">Nucleotide-binding</keyword>
<reference evidence="8 9" key="1">
    <citation type="journal article" date="2021" name="Sci. Rep.">
        <title>The distribution of antibiotic resistance genes in chicken gut microbiota commensals.</title>
        <authorList>
            <person name="Juricova H."/>
            <person name="Matiasovicova J."/>
            <person name="Kubasova T."/>
            <person name="Cejkova D."/>
            <person name="Rychlik I."/>
        </authorList>
    </citation>
    <scope>NUCLEOTIDE SEQUENCE [LARGE SCALE GENOMIC DNA]</scope>
    <source>
        <strain evidence="8 9">An829</strain>
    </source>
</reference>
<dbReference type="InterPro" id="IPR022310">
    <property type="entry name" value="NAD/GMP_synthase"/>
</dbReference>
<dbReference type="EMBL" id="JACJJC010000008">
    <property type="protein sequence ID" value="MBM6704082.1"/>
    <property type="molecule type" value="Genomic_DNA"/>
</dbReference>
<dbReference type="GO" id="GO:0008795">
    <property type="term" value="F:NAD+ synthase activity"/>
    <property type="evidence" value="ECO:0007669"/>
    <property type="project" value="UniProtKB-EC"/>
</dbReference>
<dbReference type="InterPro" id="IPR014445">
    <property type="entry name" value="Gln-dep_NAD_synthase"/>
</dbReference>
<keyword evidence="4 5" id="KW-0520">NAD</keyword>
<feature type="domain" description="NAD/GMP synthase" evidence="7">
    <location>
        <begin position="242"/>
        <end position="454"/>
    </location>
</feature>
<dbReference type="Pfam" id="PF02540">
    <property type="entry name" value="NAD_synthase"/>
    <property type="match status" value="1"/>
</dbReference>
<dbReference type="EC" id="6.3.5.1" evidence="5"/>
<comment type="catalytic activity">
    <reaction evidence="5">
        <text>deamido-NAD(+) + L-glutamine + ATP + H2O = L-glutamate + AMP + diphosphate + NAD(+) + H(+)</text>
        <dbReference type="Rhea" id="RHEA:24384"/>
        <dbReference type="ChEBI" id="CHEBI:15377"/>
        <dbReference type="ChEBI" id="CHEBI:15378"/>
        <dbReference type="ChEBI" id="CHEBI:29985"/>
        <dbReference type="ChEBI" id="CHEBI:30616"/>
        <dbReference type="ChEBI" id="CHEBI:33019"/>
        <dbReference type="ChEBI" id="CHEBI:57540"/>
        <dbReference type="ChEBI" id="CHEBI:58359"/>
        <dbReference type="ChEBI" id="CHEBI:58437"/>
        <dbReference type="ChEBI" id="CHEBI:456215"/>
        <dbReference type="EC" id="6.3.5.1"/>
    </reaction>
</comment>
<dbReference type="CDD" id="cd00553">
    <property type="entry name" value="NAD_synthase"/>
    <property type="match status" value="1"/>
</dbReference>
<dbReference type="PANTHER" id="PTHR23090">
    <property type="entry name" value="NH 3 /GLUTAMINE-DEPENDENT NAD + SYNTHETASE"/>
    <property type="match status" value="1"/>
</dbReference>
<comment type="pathway">
    <text evidence="5">Cofactor biosynthesis; NAD(+) biosynthesis; NAD(+) from deamido-NAD(+) (L-Gln route): step 1/1.</text>
</comment>
<evidence type="ECO:0000259" key="7">
    <source>
        <dbReference type="Pfam" id="PF02540"/>
    </source>
</evidence>
<dbReference type="RefSeq" id="WP_205102557.1">
    <property type="nucleotide sequence ID" value="NZ_JACJJC010000008.1"/>
</dbReference>
<evidence type="ECO:0000256" key="6">
    <source>
        <dbReference type="RuleBase" id="RU003811"/>
    </source>
</evidence>
<comment type="caution">
    <text evidence="8">The sequence shown here is derived from an EMBL/GenBank/DDBJ whole genome shotgun (WGS) entry which is preliminary data.</text>
</comment>
<evidence type="ECO:0000256" key="4">
    <source>
        <dbReference type="ARBA" id="ARBA00023027"/>
    </source>
</evidence>
<keyword evidence="3 5" id="KW-0067">ATP-binding</keyword>
<comment type="similarity">
    <text evidence="6">Belongs to the NAD synthetase family.</text>
</comment>
<organism evidence="8 9">
    <name type="scientific">Sutterella massiliensis</name>
    <dbReference type="NCBI Taxonomy" id="1816689"/>
    <lineage>
        <taxon>Bacteria</taxon>
        <taxon>Pseudomonadati</taxon>
        <taxon>Pseudomonadota</taxon>
        <taxon>Betaproteobacteria</taxon>
        <taxon>Burkholderiales</taxon>
        <taxon>Sutterellaceae</taxon>
        <taxon>Sutterella</taxon>
    </lineage>
</organism>
<dbReference type="SUPFAM" id="SSF52402">
    <property type="entry name" value="Adenine nucleotide alpha hydrolases-like"/>
    <property type="match status" value="1"/>
</dbReference>
<name>A0ABS2DSG3_9BURK</name>
<dbReference type="Gene3D" id="3.40.50.620">
    <property type="entry name" value="HUPs"/>
    <property type="match status" value="1"/>
</dbReference>
<dbReference type="NCBIfam" id="TIGR00552">
    <property type="entry name" value="nadE"/>
    <property type="match status" value="1"/>
</dbReference>
<dbReference type="InterPro" id="IPR014729">
    <property type="entry name" value="Rossmann-like_a/b/a_fold"/>
</dbReference>
<comment type="similarity">
    <text evidence="5">In the C-terminal section; belongs to the NAD synthetase family.</text>
</comment>